<sequence>MHQLSVAVLKEQKDVVVLDTDPQQSVEVFLNIRGETDLPTFPLFNRTGLTLLQSPFTLDFVPYKMAQND</sequence>
<name>A0ABN6IBD1_9HELI</name>
<keyword evidence="1" id="KW-0614">Plasmid</keyword>
<reference evidence="1 2" key="1">
    <citation type="submission" date="2021-07" db="EMBL/GenBank/DDBJ databases">
        <title>Novel Helicobacter sp. Isolated from a cat.</title>
        <authorList>
            <person name="Rimbara E."/>
            <person name="Suzuki M."/>
        </authorList>
    </citation>
    <scope>NUCLEOTIDE SEQUENCE [LARGE SCALE GENOMIC DNA]</scope>
    <source>
        <strain evidence="2">NHP19-012</strain>
        <plasmid evidence="1 2">pNHP190012_1</plasmid>
    </source>
</reference>
<organism evidence="1 2">
    <name type="scientific">Helicobacter gastrofelis</name>
    <dbReference type="NCBI Taxonomy" id="2849642"/>
    <lineage>
        <taxon>Bacteria</taxon>
        <taxon>Pseudomonadati</taxon>
        <taxon>Campylobacterota</taxon>
        <taxon>Epsilonproteobacteria</taxon>
        <taxon>Campylobacterales</taxon>
        <taxon>Helicobacteraceae</taxon>
        <taxon>Helicobacter</taxon>
    </lineage>
</organism>
<evidence type="ECO:0000313" key="2">
    <source>
        <dbReference type="Proteomes" id="UP000826146"/>
    </source>
</evidence>
<gene>
    <name evidence="1" type="ORF">NHP190012_16510</name>
</gene>
<dbReference type="Proteomes" id="UP000826146">
    <property type="component" value="Plasmid pNHP190012_1"/>
</dbReference>
<geneLocation type="plasmid" evidence="1 2">
    <name>pNHP190012_1</name>
</geneLocation>
<proteinExistence type="predicted"/>
<protein>
    <submittedName>
        <fullName evidence="1">Uncharacterized protein</fullName>
    </submittedName>
</protein>
<dbReference type="EMBL" id="AP024820">
    <property type="protein sequence ID" value="BCZ20009.1"/>
    <property type="molecule type" value="Genomic_DNA"/>
</dbReference>
<evidence type="ECO:0000313" key="1">
    <source>
        <dbReference type="EMBL" id="BCZ20009.1"/>
    </source>
</evidence>
<accession>A0ABN6IBD1</accession>
<keyword evidence="2" id="KW-1185">Reference proteome</keyword>